<dbReference type="EC" id="2.8.1.1" evidence="5"/>
<evidence type="ECO:0000313" key="5">
    <source>
        <dbReference type="EMBL" id="QDU40661.1"/>
    </source>
</evidence>
<reference evidence="5 6" key="1">
    <citation type="submission" date="2019-02" db="EMBL/GenBank/DDBJ databases">
        <title>Deep-cultivation of Planctomycetes and their phenomic and genomic characterization uncovers novel biology.</title>
        <authorList>
            <person name="Wiegand S."/>
            <person name="Jogler M."/>
            <person name="Boedeker C."/>
            <person name="Pinto D."/>
            <person name="Vollmers J."/>
            <person name="Rivas-Marin E."/>
            <person name="Kohn T."/>
            <person name="Peeters S.H."/>
            <person name="Heuer A."/>
            <person name="Rast P."/>
            <person name="Oberbeckmann S."/>
            <person name="Bunk B."/>
            <person name="Jeske O."/>
            <person name="Meyerdierks A."/>
            <person name="Storesund J.E."/>
            <person name="Kallscheuer N."/>
            <person name="Luecker S."/>
            <person name="Lage O.M."/>
            <person name="Pohl T."/>
            <person name="Merkel B.J."/>
            <person name="Hornburger P."/>
            <person name="Mueller R.-W."/>
            <person name="Bruemmer F."/>
            <person name="Labrenz M."/>
            <person name="Spormann A.M."/>
            <person name="Op den Camp H."/>
            <person name="Overmann J."/>
            <person name="Amann R."/>
            <person name="Jetten M.S.M."/>
            <person name="Mascher T."/>
            <person name="Medema M.H."/>
            <person name="Devos D.P."/>
            <person name="Kaster A.-K."/>
            <person name="Ovreas L."/>
            <person name="Rohde M."/>
            <person name="Galperin M.Y."/>
            <person name="Jogler C."/>
        </authorList>
    </citation>
    <scope>NUCLEOTIDE SEQUENCE [LARGE SCALE GENOMIC DNA]</scope>
    <source>
        <strain evidence="5 6">Mal4</strain>
    </source>
</reference>
<evidence type="ECO:0000256" key="3">
    <source>
        <dbReference type="SAM" id="MobiDB-lite"/>
    </source>
</evidence>
<dbReference type="PANTHER" id="PTHR43855:SF1">
    <property type="entry name" value="THIOSULFATE SULFURTRANSFERASE"/>
    <property type="match status" value="1"/>
</dbReference>
<dbReference type="GO" id="GO:0004792">
    <property type="term" value="F:thiosulfate-cyanide sulfurtransferase activity"/>
    <property type="evidence" value="ECO:0007669"/>
    <property type="project" value="UniProtKB-EC"/>
</dbReference>
<dbReference type="AlphaFoldDB" id="A0A517ZDV4"/>
<feature type="compositionally biased region" description="Pro residues" evidence="3">
    <location>
        <begin position="32"/>
        <end position="43"/>
    </location>
</feature>
<dbReference type="InterPro" id="IPR001307">
    <property type="entry name" value="Thiosulphate_STrfase_CS"/>
</dbReference>
<dbReference type="EMBL" id="CP036275">
    <property type="protein sequence ID" value="QDU40661.1"/>
    <property type="molecule type" value="Genomic_DNA"/>
</dbReference>
<dbReference type="SMART" id="SM00450">
    <property type="entry name" value="RHOD"/>
    <property type="match status" value="2"/>
</dbReference>
<dbReference type="InterPro" id="IPR036873">
    <property type="entry name" value="Rhodanese-like_dom_sf"/>
</dbReference>
<dbReference type="PROSITE" id="PS00380">
    <property type="entry name" value="RHODANESE_1"/>
    <property type="match status" value="1"/>
</dbReference>
<evidence type="ECO:0000259" key="4">
    <source>
        <dbReference type="PROSITE" id="PS50206"/>
    </source>
</evidence>
<feature type="coiled-coil region" evidence="2">
    <location>
        <begin position="60"/>
        <end position="87"/>
    </location>
</feature>
<dbReference type="InterPro" id="IPR001763">
    <property type="entry name" value="Rhodanese-like_dom"/>
</dbReference>
<feature type="domain" description="Rhodanese" evidence="4">
    <location>
        <begin position="213"/>
        <end position="322"/>
    </location>
</feature>
<name>A0A517ZDV4_9PLAN</name>
<proteinExistence type="predicted"/>
<keyword evidence="1" id="KW-0677">Repeat</keyword>
<feature type="compositionally biased region" description="Low complexity" evidence="3">
    <location>
        <begin position="44"/>
        <end position="53"/>
    </location>
</feature>
<keyword evidence="2" id="KW-0175">Coiled coil</keyword>
<evidence type="ECO:0000313" key="6">
    <source>
        <dbReference type="Proteomes" id="UP000320496"/>
    </source>
</evidence>
<dbReference type="PROSITE" id="PS51257">
    <property type="entry name" value="PROKAR_LIPOPROTEIN"/>
    <property type="match status" value="1"/>
</dbReference>
<gene>
    <name evidence="5" type="primary">rhdA</name>
    <name evidence="5" type="ORF">Mal4_50190</name>
</gene>
<dbReference type="Pfam" id="PF00581">
    <property type="entry name" value="Rhodanese"/>
    <property type="match status" value="2"/>
</dbReference>
<dbReference type="PROSITE" id="PS50206">
    <property type="entry name" value="RHODANESE_3"/>
    <property type="match status" value="2"/>
</dbReference>
<dbReference type="Proteomes" id="UP000320496">
    <property type="component" value="Chromosome"/>
</dbReference>
<dbReference type="RefSeq" id="WP_145371932.1">
    <property type="nucleotide sequence ID" value="NZ_CP036275.1"/>
</dbReference>
<evidence type="ECO:0000256" key="2">
    <source>
        <dbReference type="SAM" id="Coils"/>
    </source>
</evidence>
<dbReference type="CDD" id="cd01448">
    <property type="entry name" value="TST_Repeat_1"/>
    <property type="match status" value="1"/>
</dbReference>
<protein>
    <submittedName>
        <fullName evidence="5">Thiosulfate sulfurtransferase</fullName>
        <ecNumber evidence="5">2.8.1.1</ecNumber>
    </submittedName>
</protein>
<keyword evidence="6" id="KW-1185">Reference proteome</keyword>
<dbReference type="InterPro" id="IPR051126">
    <property type="entry name" value="Thiosulfate_sulfurtransferase"/>
</dbReference>
<dbReference type="PANTHER" id="PTHR43855">
    <property type="entry name" value="THIOSULFATE SULFURTRANSFERASE"/>
    <property type="match status" value="1"/>
</dbReference>
<sequence>MNLPRFLLTLAIAAMLCGCPEEQPLETVADPVPQPAPEVPSEPPEQAAEPAAPVDEAPAADELLVTAEELQAQLDDTELRILDVRSEEAYAESHIPGAVRVDLNDWKSLALSEGGLQDADAWAGRVGELGINAGTPVIVYADNPTNATRIWWTLEYLGVNDVRVLNGGWAAWQQADAPVSNEPLVPTPTEFEPEFQEERLAAKEDVQKVIETPGGAIALLDARSEGEYTGTSGPGARKGHIPGFARLEWTNFVDEQGRFKSPDKIREIVGDRPAGEGAITYCQTGGRASLNAFALELAGYGPVQNYYCGWSEWSAADDVPVKTPAEDAAGGSENESE</sequence>
<evidence type="ECO:0000256" key="1">
    <source>
        <dbReference type="ARBA" id="ARBA00022737"/>
    </source>
</evidence>
<accession>A0A517ZDV4</accession>
<dbReference type="SUPFAM" id="SSF52821">
    <property type="entry name" value="Rhodanese/Cell cycle control phosphatase"/>
    <property type="match status" value="2"/>
</dbReference>
<feature type="domain" description="Rhodanese" evidence="4">
    <location>
        <begin position="75"/>
        <end position="181"/>
    </location>
</feature>
<keyword evidence="5" id="KW-0808">Transferase</keyword>
<dbReference type="KEGG" id="mri:Mal4_50190"/>
<dbReference type="OrthoDB" id="9770030at2"/>
<dbReference type="Gene3D" id="3.40.250.10">
    <property type="entry name" value="Rhodanese-like domain"/>
    <property type="match status" value="2"/>
</dbReference>
<dbReference type="CDD" id="cd01449">
    <property type="entry name" value="TST_Repeat_2"/>
    <property type="match status" value="1"/>
</dbReference>
<feature type="region of interest" description="Disordered" evidence="3">
    <location>
        <begin position="27"/>
        <end position="53"/>
    </location>
</feature>
<organism evidence="5 6">
    <name type="scientific">Maioricimonas rarisocia</name>
    <dbReference type="NCBI Taxonomy" id="2528026"/>
    <lineage>
        <taxon>Bacteria</taxon>
        <taxon>Pseudomonadati</taxon>
        <taxon>Planctomycetota</taxon>
        <taxon>Planctomycetia</taxon>
        <taxon>Planctomycetales</taxon>
        <taxon>Planctomycetaceae</taxon>
        <taxon>Maioricimonas</taxon>
    </lineage>
</organism>